<dbReference type="KEGG" id="tpe:Tpen_1184"/>
<evidence type="ECO:0000313" key="2">
    <source>
        <dbReference type="Proteomes" id="UP000000641"/>
    </source>
</evidence>
<gene>
    <name evidence="1" type="ordered locus">Tpen_1184</name>
</gene>
<dbReference type="HOGENOM" id="CLU_856911_0_0_2"/>
<dbReference type="EnsemblBacteria" id="ABL78582">
    <property type="protein sequence ID" value="ABL78582"/>
    <property type="gene ID" value="Tpen_1184"/>
</dbReference>
<dbReference type="GeneID" id="4600429"/>
<keyword evidence="2" id="KW-1185">Reference proteome</keyword>
<accession>A1RZF2</accession>
<dbReference type="AlphaFoldDB" id="A1RZF2"/>
<dbReference type="OrthoDB" id="380621at2157"/>
<evidence type="ECO:0000313" key="1">
    <source>
        <dbReference type="EMBL" id="ABL78582.1"/>
    </source>
</evidence>
<organism evidence="1 2">
    <name type="scientific">Thermofilum pendens (strain DSM 2475 / Hrk 5)</name>
    <dbReference type="NCBI Taxonomy" id="368408"/>
    <lineage>
        <taxon>Archaea</taxon>
        <taxon>Thermoproteota</taxon>
        <taxon>Thermoprotei</taxon>
        <taxon>Thermofilales</taxon>
        <taxon>Thermofilaceae</taxon>
        <taxon>Thermofilum</taxon>
    </lineage>
</organism>
<dbReference type="Proteomes" id="UP000000641">
    <property type="component" value="Chromosome"/>
</dbReference>
<dbReference type="EMBL" id="CP000505">
    <property type="protein sequence ID" value="ABL78582.1"/>
    <property type="molecule type" value="Genomic_DNA"/>
</dbReference>
<dbReference type="STRING" id="368408.Tpen_1184"/>
<protein>
    <submittedName>
        <fullName evidence="1">Uncharacterized protein</fullName>
    </submittedName>
</protein>
<sequence>MPQGSDASLFSALRFARSLSGLARATGLPIRALRKTLLGPGTPWRLRWRFDFRALGLRFVGVLSERSPEAYPFVLKVYPLEGLEKLFLVVALVDEQRVDALLDRLKPVTVVEALEYSFWTPDELLEKAGYGFSPLSYPGVMDLMDLPEEGGARVRPDKVDLAVISGKLTSPLATFRKAYESSRSLDPDLPRLTAQTLNRHVKKHVLPHWNGNYAYRYSDTEPVGVYLLEGWRSAPAARILVRLPGAHFALVDKNRAILVGQFSHEKRAALLSTLRELKVDMPPGELLCPPGSAKSYRWRFWRFIERRRWVDAGDAPLSAEDWFP</sequence>
<reference evidence="2" key="1">
    <citation type="journal article" date="2008" name="J. Bacteriol.">
        <title>Genome sequence of Thermofilum pendens reveals an exceptional loss of biosynthetic pathways without genome reduction.</title>
        <authorList>
            <person name="Anderson I."/>
            <person name="Rodriguez J."/>
            <person name="Susanti D."/>
            <person name="Porat I."/>
            <person name="Reich C."/>
            <person name="Ulrich L.E."/>
            <person name="Elkins J.G."/>
            <person name="Mavromatis K."/>
            <person name="Lykidis A."/>
            <person name="Kim E."/>
            <person name="Thompson L.S."/>
            <person name="Nolan M."/>
            <person name="Land M."/>
            <person name="Copeland A."/>
            <person name="Lapidus A."/>
            <person name="Lucas S."/>
            <person name="Detter C."/>
            <person name="Zhulin I.B."/>
            <person name="Olsen G.J."/>
            <person name="Whitman W."/>
            <person name="Mukhopadhyay B."/>
            <person name="Bristow J."/>
            <person name="Kyrpides N."/>
        </authorList>
    </citation>
    <scope>NUCLEOTIDE SEQUENCE [LARGE SCALE GENOMIC DNA]</scope>
    <source>
        <strain evidence="2">DSM 2475 / Hrk 5</strain>
    </source>
</reference>
<dbReference type="RefSeq" id="WP_011752847.1">
    <property type="nucleotide sequence ID" value="NC_008698.1"/>
</dbReference>
<proteinExistence type="predicted"/>
<name>A1RZF2_THEPD</name>